<name>A0ABR2ZVK0_9AGAR</name>
<proteinExistence type="predicted"/>
<gene>
    <name evidence="1" type="ORF">AAF712_008200</name>
</gene>
<protein>
    <submittedName>
        <fullName evidence="1">Uncharacterized protein</fullName>
    </submittedName>
</protein>
<comment type="caution">
    <text evidence="1">The sequence shown here is derived from an EMBL/GenBank/DDBJ whole genome shotgun (WGS) entry which is preliminary data.</text>
</comment>
<dbReference type="EMBL" id="JBBXMP010000056">
    <property type="protein sequence ID" value="KAL0064803.1"/>
    <property type="molecule type" value="Genomic_DNA"/>
</dbReference>
<keyword evidence="2" id="KW-1185">Reference proteome</keyword>
<sequence length="264" mass="29710">MPPFLFNLRDIDEPPSVYRTHLYKAVEVMKTCCELESIVKPMGNLPLEVFAAIHNAAQYSLFGIVKDAKNPSLFQGFVDAVTMRLGGIDGGRCRLFEERWRDAQVKDTEKEKIFRSASKKLRDTELGPMTQVSRFAMQSTEEGNREGSLTTNYAEGGELERSKVTAMYLLKEHGNGNLVLSTSIVEQFWDRRGFTAYRNEEIHHGYHCCAPGDLWGGLFEEMCRTGGSWRLEAPPAPPSQLPEFTPTVMIASHPPRARASRGAY</sequence>
<evidence type="ECO:0000313" key="2">
    <source>
        <dbReference type="Proteomes" id="UP001437256"/>
    </source>
</evidence>
<reference evidence="1 2" key="1">
    <citation type="submission" date="2024-05" db="EMBL/GenBank/DDBJ databases">
        <title>A draft genome resource for the thread blight pathogen Marasmius tenuissimus strain MS-2.</title>
        <authorList>
            <person name="Yulfo-Soto G.E."/>
            <person name="Baruah I.K."/>
            <person name="Amoako-Attah I."/>
            <person name="Bukari Y."/>
            <person name="Meinhardt L.W."/>
            <person name="Bailey B.A."/>
            <person name="Cohen S.P."/>
        </authorList>
    </citation>
    <scope>NUCLEOTIDE SEQUENCE [LARGE SCALE GENOMIC DNA]</scope>
    <source>
        <strain evidence="1 2">MS-2</strain>
    </source>
</reference>
<organism evidence="1 2">
    <name type="scientific">Marasmius tenuissimus</name>
    <dbReference type="NCBI Taxonomy" id="585030"/>
    <lineage>
        <taxon>Eukaryota</taxon>
        <taxon>Fungi</taxon>
        <taxon>Dikarya</taxon>
        <taxon>Basidiomycota</taxon>
        <taxon>Agaricomycotina</taxon>
        <taxon>Agaricomycetes</taxon>
        <taxon>Agaricomycetidae</taxon>
        <taxon>Agaricales</taxon>
        <taxon>Marasmiineae</taxon>
        <taxon>Marasmiaceae</taxon>
        <taxon>Marasmius</taxon>
    </lineage>
</organism>
<accession>A0ABR2ZVK0</accession>
<evidence type="ECO:0000313" key="1">
    <source>
        <dbReference type="EMBL" id="KAL0064803.1"/>
    </source>
</evidence>
<dbReference type="Proteomes" id="UP001437256">
    <property type="component" value="Unassembled WGS sequence"/>
</dbReference>